<organism evidence="1 2">
    <name type="scientific">Microbacterium hominis</name>
    <dbReference type="NCBI Taxonomy" id="162426"/>
    <lineage>
        <taxon>Bacteria</taxon>
        <taxon>Bacillati</taxon>
        <taxon>Actinomycetota</taxon>
        <taxon>Actinomycetes</taxon>
        <taxon>Micrococcales</taxon>
        <taxon>Microbacteriaceae</taxon>
        <taxon>Microbacterium</taxon>
    </lineage>
</organism>
<dbReference type="RefSeq" id="WP_101306031.1">
    <property type="nucleotide sequence ID" value="NZ_CP025299.1"/>
</dbReference>
<proteinExistence type="predicted"/>
<evidence type="ECO:0008006" key="3">
    <source>
        <dbReference type="Google" id="ProtNLM"/>
    </source>
</evidence>
<gene>
    <name evidence="1" type="ORF">CXR34_07085</name>
</gene>
<evidence type="ECO:0000313" key="1">
    <source>
        <dbReference type="EMBL" id="AUG29251.1"/>
    </source>
</evidence>
<dbReference type="KEGG" id="mhos:CXR34_07085"/>
<evidence type="ECO:0000313" key="2">
    <source>
        <dbReference type="Proteomes" id="UP000233276"/>
    </source>
</evidence>
<name>A0A2K9DAS2_9MICO</name>
<dbReference type="Proteomes" id="UP000233276">
    <property type="component" value="Chromosome"/>
</dbReference>
<reference evidence="1 2" key="1">
    <citation type="submission" date="2017-12" db="EMBL/GenBank/DDBJ databases">
        <title>Isolation and characterization of estrogens degradatiion strain Microbacterium hominis SJTG1.</title>
        <authorList>
            <person name="Xiong W."/>
            <person name="Yin C."/>
            <person name="Zheng D."/>
            <person name="Liang R."/>
        </authorList>
    </citation>
    <scope>NUCLEOTIDE SEQUENCE [LARGE SCALE GENOMIC DNA]</scope>
    <source>
        <strain evidence="1 2">SJTG1</strain>
    </source>
</reference>
<dbReference type="AlphaFoldDB" id="A0A2K9DAS2"/>
<protein>
    <recommendedName>
        <fullName evidence="3">DUF559 domain-containing protein</fullName>
    </recommendedName>
</protein>
<sequence length="293" mass="32215">MSELPRAFTVAHARAQGTAASALRSRAQWARPFRGLRAAVDATWVDVTRARVEAAGEGVFVFGPSALRLWGLDLPAPYADDGLLHLAVPRPGRAPRGEGVVGVSVGIDPVLCTWRLGIRVTTPARTWVDLARMLSVPALVAVADRLCLPELDACTIRELQVALGLSPRVRGAAHLRAAWPLVVPGAESYPESQIRVSLETAGLPRPLVNAEIRDGRDLVARVDLLFAPWGVVVEYEGAHHADDRRQWRRDLTRIGELQRLGYIVERAHADDLRDPARLVARVRTHLERRGWRG</sequence>
<accession>A0A2K9DAS2</accession>
<dbReference type="EMBL" id="CP025299">
    <property type="protein sequence ID" value="AUG29251.1"/>
    <property type="molecule type" value="Genomic_DNA"/>
</dbReference>